<keyword evidence="2" id="KW-1185">Reference proteome</keyword>
<protein>
    <submittedName>
        <fullName evidence="1">Uncharacterized protein</fullName>
    </submittedName>
</protein>
<accession>A0A6N8S4X6</accession>
<dbReference type="Proteomes" id="UP000435802">
    <property type="component" value="Unassembled WGS sequence"/>
</dbReference>
<dbReference type="RefSeq" id="WP_160857061.1">
    <property type="nucleotide sequence ID" value="NZ_WUMK01000001.1"/>
</dbReference>
<dbReference type="OrthoDB" id="9896839at2"/>
<organism evidence="1 2">
    <name type="scientific">Shinella kummerowiae</name>
    <dbReference type="NCBI Taxonomy" id="417745"/>
    <lineage>
        <taxon>Bacteria</taxon>
        <taxon>Pseudomonadati</taxon>
        <taxon>Pseudomonadota</taxon>
        <taxon>Alphaproteobacteria</taxon>
        <taxon>Hyphomicrobiales</taxon>
        <taxon>Rhizobiaceae</taxon>
        <taxon>Shinella</taxon>
    </lineage>
</organism>
<reference evidence="1 2" key="1">
    <citation type="submission" date="2019-12" db="EMBL/GenBank/DDBJ databases">
        <title>Shinella kummerowiae sp. nov., a symbiotic bacterium isolated from root nodules of the herbal legume Kummerowia stipulacea.</title>
        <authorList>
            <person name="Gao J."/>
        </authorList>
    </citation>
    <scope>NUCLEOTIDE SEQUENCE [LARGE SCALE GENOMIC DNA]</scope>
    <source>
        <strain evidence="1 2">CCBAU 25048</strain>
    </source>
</reference>
<comment type="caution">
    <text evidence="1">The sequence shown here is derived from an EMBL/GenBank/DDBJ whole genome shotgun (WGS) entry which is preliminary data.</text>
</comment>
<sequence length="81" mass="9224">MSHNTNCIIARHIVDEFNAFKATYDRYLDRMDELVCLLDENSEIQRAARFLAVGTDDVTKFTLNGKQVVSGIQAMLKEEEA</sequence>
<name>A0A6N8S4X6_9HYPH</name>
<evidence type="ECO:0000313" key="1">
    <source>
        <dbReference type="EMBL" id="MXN44084.1"/>
    </source>
</evidence>
<proteinExistence type="predicted"/>
<evidence type="ECO:0000313" key="2">
    <source>
        <dbReference type="Proteomes" id="UP000435802"/>
    </source>
</evidence>
<dbReference type="AlphaFoldDB" id="A0A6N8S4X6"/>
<gene>
    <name evidence="1" type="ORF">GR138_02715</name>
</gene>
<dbReference type="EMBL" id="WUMK01000001">
    <property type="protein sequence ID" value="MXN44084.1"/>
    <property type="molecule type" value="Genomic_DNA"/>
</dbReference>